<dbReference type="Pfam" id="PF00482">
    <property type="entry name" value="T2SSF"/>
    <property type="match status" value="2"/>
</dbReference>
<feature type="transmembrane region" description="Helical" evidence="8">
    <location>
        <begin position="370"/>
        <end position="391"/>
    </location>
</feature>
<evidence type="ECO:0000256" key="6">
    <source>
        <dbReference type="ARBA" id="ARBA00022989"/>
    </source>
</evidence>
<evidence type="ECO:0000313" key="10">
    <source>
        <dbReference type="EMBL" id="KEZ88870.1"/>
    </source>
</evidence>
<proteinExistence type="inferred from homology"/>
<dbReference type="InterPro" id="IPR042094">
    <property type="entry name" value="T2SS_GspF_sf"/>
</dbReference>
<feature type="transmembrane region" description="Helical" evidence="8">
    <location>
        <begin position="160"/>
        <end position="183"/>
    </location>
</feature>
<evidence type="ECO:0000259" key="9">
    <source>
        <dbReference type="Pfam" id="PF00482"/>
    </source>
</evidence>
<keyword evidence="7 8" id="KW-0472">Membrane</keyword>
<keyword evidence="5 8" id="KW-0812">Transmembrane</keyword>
<reference evidence="10 11" key="1">
    <citation type="submission" date="2014-07" db="EMBL/GenBank/DDBJ databases">
        <title>Draft genome of Clostridium sulfidigenes 113A isolated from sediments associated with methane hydrate from Krishna Godavari basin.</title>
        <authorList>
            <person name="Honkalas V.S."/>
            <person name="Dabir A.P."/>
            <person name="Arora P."/>
            <person name="Dhakephalkar P.K."/>
        </authorList>
    </citation>
    <scope>NUCLEOTIDE SEQUENCE [LARGE SCALE GENOMIC DNA]</scope>
    <source>
        <strain evidence="10 11">113A</strain>
    </source>
</reference>
<sequence length="398" mass="46089">MEYKYKGINVKGKIVSGKAIVEDHLSLMEKLEEEEIYCIKYKELHKENTYLFKRRISEKNLSTFCRNLKNNLKAGIPLVNALKLLEEHLGDKRLCEILNKVINNIKSGLSFSESLEKFKSVFPEFFITLIHFGEESGRLQQILTFMEKYYMKEYKRRKKIISVSTYPIGLFIFVLIMGLVAIYKLVPAFFNSMDIENMKLPYISRFYLGLSRVINSLGILVVPIGIGIFIGIRFIYIYLKGKGITYNFKYKNLLTKNLEKNRFCCKFTMALSMMIGSGIDIKSSLILLRNCENAIYIKERLNRCIEGLERGDSLYEGLKLCDIFSNYFLSTIYIGEINGSIEEVLQCCNEVFEEELEGKLDRITSLIEPLLIVFVGLFIGSIIIAIMIPLFNMYNTKF</sequence>
<name>A0A084JIT6_9CLOT</name>
<dbReference type="FunFam" id="1.20.81.30:FF:000001">
    <property type="entry name" value="Type II secretion system protein F"/>
    <property type="match status" value="1"/>
</dbReference>
<dbReference type="Gene3D" id="1.20.81.30">
    <property type="entry name" value="Type II secretion system (T2SS), domain F"/>
    <property type="match status" value="2"/>
</dbReference>
<protein>
    <recommendedName>
        <fullName evidence="9">Type II secretion system protein GspF domain-containing protein</fullName>
    </recommendedName>
</protein>
<evidence type="ECO:0000256" key="5">
    <source>
        <dbReference type="ARBA" id="ARBA00022692"/>
    </source>
</evidence>
<dbReference type="InterPro" id="IPR003004">
    <property type="entry name" value="GspF/PilC"/>
</dbReference>
<gene>
    <name evidence="10" type="ORF">IO99_01545</name>
</gene>
<evidence type="ECO:0000256" key="8">
    <source>
        <dbReference type="SAM" id="Phobius"/>
    </source>
</evidence>
<dbReference type="PANTHER" id="PTHR30012">
    <property type="entry name" value="GENERAL SECRETION PATHWAY PROTEIN"/>
    <property type="match status" value="1"/>
</dbReference>
<evidence type="ECO:0000256" key="4">
    <source>
        <dbReference type="ARBA" id="ARBA00022519"/>
    </source>
</evidence>
<evidence type="ECO:0000256" key="2">
    <source>
        <dbReference type="ARBA" id="ARBA00005745"/>
    </source>
</evidence>
<evidence type="ECO:0000256" key="3">
    <source>
        <dbReference type="ARBA" id="ARBA00022475"/>
    </source>
</evidence>
<keyword evidence="4" id="KW-0997">Cell inner membrane</keyword>
<dbReference type="Proteomes" id="UP000028542">
    <property type="component" value="Unassembled WGS sequence"/>
</dbReference>
<dbReference type="PANTHER" id="PTHR30012:SF0">
    <property type="entry name" value="TYPE II SECRETION SYSTEM PROTEIN F-RELATED"/>
    <property type="match status" value="1"/>
</dbReference>
<keyword evidence="11" id="KW-1185">Reference proteome</keyword>
<comment type="caution">
    <text evidence="10">The sequence shown here is derived from an EMBL/GenBank/DDBJ whole genome shotgun (WGS) entry which is preliminary data.</text>
</comment>
<keyword evidence="3" id="KW-1003">Cell membrane</keyword>
<dbReference type="RefSeq" id="WP_035129322.1">
    <property type="nucleotide sequence ID" value="NZ_JPMD01000001.1"/>
</dbReference>
<dbReference type="STRING" id="318464.IO99_01545"/>
<comment type="similarity">
    <text evidence="2">Belongs to the GSP F family.</text>
</comment>
<dbReference type="InterPro" id="IPR018076">
    <property type="entry name" value="T2SS_GspF_dom"/>
</dbReference>
<feature type="domain" description="Type II secretion system protein GspF" evidence="9">
    <location>
        <begin position="267"/>
        <end position="389"/>
    </location>
</feature>
<dbReference type="GO" id="GO:0005886">
    <property type="term" value="C:plasma membrane"/>
    <property type="evidence" value="ECO:0007669"/>
    <property type="project" value="UniProtKB-SubCell"/>
</dbReference>
<evidence type="ECO:0000313" key="11">
    <source>
        <dbReference type="Proteomes" id="UP000028542"/>
    </source>
</evidence>
<organism evidence="10 11">
    <name type="scientific">Clostridium sulfidigenes</name>
    <dbReference type="NCBI Taxonomy" id="318464"/>
    <lineage>
        <taxon>Bacteria</taxon>
        <taxon>Bacillati</taxon>
        <taxon>Bacillota</taxon>
        <taxon>Clostridia</taxon>
        <taxon>Eubacteriales</taxon>
        <taxon>Clostridiaceae</taxon>
        <taxon>Clostridium</taxon>
    </lineage>
</organism>
<evidence type="ECO:0000256" key="1">
    <source>
        <dbReference type="ARBA" id="ARBA00004429"/>
    </source>
</evidence>
<accession>A0A084JIT6</accession>
<feature type="transmembrane region" description="Helical" evidence="8">
    <location>
        <begin position="217"/>
        <end position="239"/>
    </location>
</feature>
<dbReference type="EMBL" id="JPMD01000001">
    <property type="protein sequence ID" value="KEZ88870.1"/>
    <property type="molecule type" value="Genomic_DNA"/>
</dbReference>
<dbReference type="AlphaFoldDB" id="A0A084JIT6"/>
<dbReference type="eggNOG" id="COG1459">
    <property type="taxonomic scope" value="Bacteria"/>
</dbReference>
<keyword evidence="6 8" id="KW-1133">Transmembrane helix</keyword>
<evidence type="ECO:0000256" key="7">
    <source>
        <dbReference type="ARBA" id="ARBA00023136"/>
    </source>
</evidence>
<feature type="domain" description="Type II secretion system protein GspF" evidence="9">
    <location>
        <begin position="64"/>
        <end position="187"/>
    </location>
</feature>
<comment type="subcellular location">
    <subcellularLocation>
        <location evidence="1">Cell inner membrane</location>
        <topology evidence="1">Multi-pass membrane protein</topology>
    </subcellularLocation>
</comment>
<dbReference type="PRINTS" id="PR00812">
    <property type="entry name" value="BCTERIALGSPF"/>
</dbReference>